<dbReference type="GO" id="GO:1903805">
    <property type="term" value="P:L-valine import across plasma membrane"/>
    <property type="evidence" value="ECO:0007669"/>
    <property type="project" value="TreeGrafter"/>
</dbReference>
<dbReference type="PANTHER" id="PTHR45772">
    <property type="entry name" value="CONSERVED COMPONENT OF ABC TRANSPORTER FOR NATURAL AMINO ACIDS-RELATED"/>
    <property type="match status" value="1"/>
</dbReference>
<dbReference type="GO" id="GO:0015192">
    <property type="term" value="F:L-phenylalanine transmembrane transporter activity"/>
    <property type="evidence" value="ECO:0007669"/>
    <property type="project" value="TreeGrafter"/>
</dbReference>
<dbReference type="SUPFAM" id="SSF52540">
    <property type="entry name" value="P-loop containing nucleoside triphosphate hydrolases"/>
    <property type="match status" value="1"/>
</dbReference>
<evidence type="ECO:0000256" key="1">
    <source>
        <dbReference type="ARBA" id="ARBA00022448"/>
    </source>
</evidence>
<evidence type="ECO:0000259" key="5">
    <source>
        <dbReference type="PROSITE" id="PS50893"/>
    </source>
</evidence>
<protein>
    <submittedName>
        <fullName evidence="6">ABC transporter ATP-binding protein</fullName>
    </submittedName>
</protein>
<dbReference type="PROSITE" id="PS50893">
    <property type="entry name" value="ABC_TRANSPORTER_2"/>
    <property type="match status" value="1"/>
</dbReference>
<dbReference type="GO" id="GO:0042941">
    <property type="term" value="P:D-alanine transmembrane transport"/>
    <property type="evidence" value="ECO:0007669"/>
    <property type="project" value="TreeGrafter"/>
</dbReference>
<evidence type="ECO:0000256" key="2">
    <source>
        <dbReference type="ARBA" id="ARBA00022741"/>
    </source>
</evidence>
<evidence type="ECO:0000256" key="4">
    <source>
        <dbReference type="SAM" id="MobiDB-lite"/>
    </source>
</evidence>
<name>A0A345IJE0_9DEIO</name>
<dbReference type="Proteomes" id="UP000253744">
    <property type="component" value="Chromosome"/>
</dbReference>
<evidence type="ECO:0000313" key="6">
    <source>
        <dbReference type="EMBL" id="AXG99812.1"/>
    </source>
</evidence>
<dbReference type="PANTHER" id="PTHR45772:SF7">
    <property type="entry name" value="AMINO ACID ABC TRANSPORTER ATP-BINDING PROTEIN"/>
    <property type="match status" value="1"/>
</dbReference>
<sequence>MTETRPQPLPQTPLLQVQDLGIRFGGLHAVRDVTASLQPGRITAIIGPNGAGKSTFFNLISGFYQPTSGRITFRGEDITRLRTHEVVGRGIARTFQTTTIYQELSVLDNAMIGHRVRTRAGLLDALLRTGRERRDEAESRAGAMRALDRVGLAGQAALPAGALNQEGKKRVGIAMALASDPHLLLLDEPAAGMNPEETVNLMGLIRDLVSGGLSVALVEHKMSLVMGLADDILVLHHGQKIAQGTPAHISRDPAVVEAYLGSHAHGGQMGQEQAGRTQGTGVNHA</sequence>
<dbReference type="GO" id="GO:0016887">
    <property type="term" value="F:ATP hydrolysis activity"/>
    <property type="evidence" value="ECO:0007669"/>
    <property type="project" value="InterPro"/>
</dbReference>
<dbReference type="CDD" id="cd03219">
    <property type="entry name" value="ABC_Mj1267_LivG_branched"/>
    <property type="match status" value="1"/>
</dbReference>
<dbReference type="InterPro" id="IPR003439">
    <property type="entry name" value="ABC_transporter-like_ATP-bd"/>
</dbReference>
<dbReference type="GO" id="GO:0015188">
    <property type="term" value="F:L-isoleucine transmembrane transporter activity"/>
    <property type="evidence" value="ECO:0007669"/>
    <property type="project" value="TreeGrafter"/>
</dbReference>
<feature type="compositionally biased region" description="Polar residues" evidence="4">
    <location>
        <begin position="270"/>
        <end position="285"/>
    </location>
</feature>
<dbReference type="EMBL" id="CP031158">
    <property type="protein sequence ID" value="AXG99812.1"/>
    <property type="molecule type" value="Genomic_DNA"/>
</dbReference>
<feature type="region of interest" description="Disordered" evidence="4">
    <location>
        <begin position="265"/>
        <end position="285"/>
    </location>
</feature>
<dbReference type="GO" id="GO:0005304">
    <property type="term" value="F:L-valine transmembrane transporter activity"/>
    <property type="evidence" value="ECO:0007669"/>
    <property type="project" value="TreeGrafter"/>
</dbReference>
<dbReference type="AlphaFoldDB" id="A0A345IJE0"/>
<feature type="domain" description="ABC transporter" evidence="5">
    <location>
        <begin position="15"/>
        <end position="262"/>
    </location>
</feature>
<keyword evidence="2" id="KW-0547">Nucleotide-binding</keyword>
<dbReference type="KEGG" id="dwu:DVJ83_12550"/>
<dbReference type="GO" id="GO:1903806">
    <property type="term" value="P:L-isoleucine import across plasma membrane"/>
    <property type="evidence" value="ECO:0007669"/>
    <property type="project" value="TreeGrafter"/>
</dbReference>
<proteinExistence type="predicted"/>
<dbReference type="InterPro" id="IPR032823">
    <property type="entry name" value="BCA_ABC_TP_C"/>
</dbReference>
<dbReference type="GO" id="GO:0005524">
    <property type="term" value="F:ATP binding"/>
    <property type="evidence" value="ECO:0007669"/>
    <property type="project" value="UniProtKB-KW"/>
</dbReference>
<dbReference type="GO" id="GO:0005886">
    <property type="term" value="C:plasma membrane"/>
    <property type="evidence" value="ECO:0007669"/>
    <property type="project" value="TreeGrafter"/>
</dbReference>
<dbReference type="InterPro" id="IPR051120">
    <property type="entry name" value="ABC_AA/LPS_Transport"/>
</dbReference>
<dbReference type="GO" id="GO:0015808">
    <property type="term" value="P:L-alanine transport"/>
    <property type="evidence" value="ECO:0007669"/>
    <property type="project" value="TreeGrafter"/>
</dbReference>
<dbReference type="InterPro" id="IPR003593">
    <property type="entry name" value="AAA+_ATPase"/>
</dbReference>
<organism evidence="6 7">
    <name type="scientific">Deinococcus wulumuqiensis</name>
    <dbReference type="NCBI Taxonomy" id="980427"/>
    <lineage>
        <taxon>Bacteria</taxon>
        <taxon>Thermotogati</taxon>
        <taxon>Deinococcota</taxon>
        <taxon>Deinococci</taxon>
        <taxon>Deinococcales</taxon>
        <taxon>Deinococcaceae</taxon>
        <taxon>Deinococcus</taxon>
    </lineage>
</organism>
<gene>
    <name evidence="6" type="ORF">DVJ83_12550</name>
</gene>
<dbReference type="InterPro" id="IPR027417">
    <property type="entry name" value="P-loop_NTPase"/>
</dbReference>
<dbReference type="FunFam" id="3.40.50.300:FF:000421">
    <property type="entry name" value="Branched-chain amino acid ABC transporter ATP-binding protein"/>
    <property type="match status" value="1"/>
</dbReference>
<keyword evidence="3 6" id="KW-0067">ATP-binding</keyword>
<dbReference type="Pfam" id="PF00005">
    <property type="entry name" value="ABC_tran"/>
    <property type="match status" value="1"/>
</dbReference>
<dbReference type="STRING" id="1288484.GCA_000348665_01652"/>
<dbReference type="RefSeq" id="WP_114672575.1">
    <property type="nucleotide sequence ID" value="NZ_CALTYN010000089.1"/>
</dbReference>
<dbReference type="SMART" id="SM00382">
    <property type="entry name" value="AAA"/>
    <property type="match status" value="1"/>
</dbReference>
<evidence type="ECO:0000256" key="3">
    <source>
        <dbReference type="ARBA" id="ARBA00022840"/>
    </source>
</evidence>
<reference evidence="6 7" key="1">
    <citation type="submission" date="2018-07" db="EMBL/GenBank/DDBJ databases">
        <title>Complete Genome and Methylome Analysis of Deinococcus wulumuqiensis NEB 479.</title>
        <authorList>
            <person name="Fomenkov A."/>
            <person name="Luyten Y."/>
            <person name="Vincze T."/>
            <person name="Anton B.P."/>
            <person name="Clark T."/>
            <person name="Roberts R.J."/>
            <person name="Morgan R.D."/>
        </authorList>
    </citation>
    <scope>NUCLEOTIDE SEQUENCE [LARGE SCALE GENOMIC DNA]</scope>
    <source>
        <strain evidence="6 7">NEB 479</strain>
    </source>
</reference>
<dbReference type="Gene3D" id="3.40.50.300">
    <property type="entry name" value="P-loop containing nucleotide triphosphate hydrolases"/>
    <property type="match status" value="1"/>
</dbReference>
<accession>A0A345IJE0</accession>
<evidence type="ECO:0000313" key="7">
    <source>
        <dbReference type="Proteomes" id="UP000253744"/>
    </source>
</evidence>
<dbReference type="Pfam" id="PF12399">
    <property type="entry name" value="BCA_ABC_TP_C"/>
    <property type="match status" value="1"/>
</dbReference>
<keyword evidence="1" id="KW-0813">Transport</keyword>